<organism evidence="8 9">
    <name type="scientific">Bosea thiooxidans</name>
    <dbReference type="NCBI Taxonomy" id="53254"/>
    <lineage>
        <taxon>Bacteria</taxon>
        <taxon>Pseudomonadati</taxon>
        <taxon>Pseudomonadota</taxon>
        <taxon>Alphaproteobacteria</taxon>
        <taxon>Hyphomicrobiales</taxon>
        <taxon>Boseaceae</taxon>
        <taxon>Bosea</taxon>
    </lineage>
</organism>
<dbReference type="InterPro" id="IPR028096">
    <property type="entry name" value="EfeO_Cupredoxin"/>
</dbReference>
<dbReference type="Pfam" id="PF13473">
    <property type="entry name" value="Cupredoxin_1"/>
    <property type="match status" value="1"/>
</dbReference>
<gene>
    <name evidence="8" type="ORF">SAMN05660750_04508</name>
</gene>
<proteinExistence type="inferred from homology"/>
<dbReference type="Proteomes" id="UP000190130">
    <property type="component" value="Unassembled WGS sequence"/>
</dbReference>
<dbReference type="OrthoDB" id="7260758at2"/>
<feature type="transmembrane region" description="Helical" evidence="6">
    <location>
        <begin position="285"/>
        <end position="307"/>
    </location>
</feature>
<accession>A0A1T5GWC9</accession>
<feature type="domain" description="EfeO-type cupredoxin-like" evidence="7">
    <location>
        <begin position="304"/>
        <end position="405"/>
    </location>
</feature>
<dbReference type="GO" id="GO:0015093">
    <property type="term" value="F:ferrous iron transmembrane transporter activity"/>
    <property type="evidence" value="ECO:0007669"/>
    <property type="project" value="TreeGrafter"/>
</dbReference>
<comment type="similarity">
    <text evidence="2">Belongs to the oxidase-dependent Fe transporter (OFeT) (TC 9.A.10.1) family.</text>
</comment>
<dbReference type="PANTHER" id="PTHR31632:SF2">
    <property type="entry name" value="PLASMA MEMBRANE IRON PERMEASE"/>
    <property type="match status" value="1"/>
</dbReference>
<feature type="transmembrane region" description="Helical" evidence="6">
    <location>
        <begin position="6"/>
        <end position="26"/>
    </location>
</feature>
<feature type="transmembrane region" description="Helical" evidence="6">
    <location>
        <begin position="147"/>
        <end position="171"/>
    </location>
</feature>
<dbReference type="InterPro" id="IPR008972">
    <property type="entry name" value="Cupredoxin"/>
</dbReference>
<feature type="transmembrane region" description="Helical" evidence="6">
    <location>
        <begin position="178"/>
        <end position="199"/>
    </location>
</feature>
<dbReference type="EMBL" id="FUYX01000016">
    <property type="protein sequence ID" value="SKC12705.1"/>
    <property type="molecule type" value="Genomic_DNA"/>
</dbReference>
<dbReference type="AlphaFoldDB" id="A0A1T5GWC9"/>
<evidence type="ECO:0000256" key="4">
    <source>
        <dbReference type="ARBA" id="ARBA00022989"/>
    </source>
</evidence>
<protein>
    <submittedName>
        <fullName evidence="8">High-affinity iron transporter</fullName>
    </submittedName>
</protein>
<dbReference type="NCBIfam" id="NF041756">
    <property type="entry name" value="EfeU"/>
    <property type="match status" value="1"/>
</dbReference>
<sequence length="611" mass="63745">MIVPFLIMLREGIEAALIVGIVASYLVRTGRREWLPSLWIGVGLACAVSLAAGAALDIIAGELPQRGQELFEAVVGLIAAAMLTSMVFWMRKAARSIKGELQAGVDAALSGEHQGLALVGLAFLAVVREGLESVFFLLAIFQQSGGWAPALGAGLGLLLAAAAGYAIYALGVKLNLRVFFRWTGILILFVAAGLVANAVRSLHEAGLWNHLQQTVYDLGTVLPADGALGAVLSGFFGYQERAALGEVIAYLVFLIPMLVLFLAGNRQEHTAAVAPRAEARRSPRLRLAGIGTLLLICGGIGAFIYAAGTGGRRAAEAGTTDIAVAITDRTCEPSTLTVPAGKASFVVTNRGARVLEWEILDGVMVLEERENIAPGQSRRLTTQLHPGEYAITCGLLSAPRGRLIVQASATQPRPALTLMDMVGPAAEYRAFLSERSAAFGAAVDVLDRARSGGDTAATEKARRDTAALLPSLHPAAASDAELEALFIRLRAALAEDGAVAGAETKPAAEAFRAALGQRTVLPDTMLAGAITLLSSPEGEAPSPEDVAAASHIAQLLVPLAARIDPDLAARTRAVLVALPNDAKPGGALQALAEDLSAMRKALALPEAERRS</sequence>
<dbReference type="Pfam" id="PF03239">
    <property type="entry name" value="FTR1"/>
    <property type="match status" value="1"/>
</dbReference>
<dbReference type="InterPro" id="IPR004923">
    <property type="entry name" value="FTR1/Fip1/EfeU"/>
</dbReference>
<evidence type="ECO:0000256" key="6">
    <source>
        <dbReference type="SAM" id="Phobius"/>
    </source>
</evidence>
<evidence type="ECO:0000256" key="3">
    <source>
        <dbReference type="ARBA" id="ARBA00022692"/>
    </source>
</evidence>
<name>A0A1T5GWC9_9HYPH</name>
<keyword evidence="3 6" id="KW-0812">Transmembrane</keyword>
<keyword evidence="4 6" id="KW-1133">Transmembrane helix</keyword>
<dbReference type="GO" id="GO:0033573">
    <property type="term" value="C:high-affinity iron permease complex"/>
    <property type="evidence" value="ECO:0007669"/>
    <property type="project" value="InterPro"/>
</dbReference>
<feature type="transmembrane region" description="Helical" evidence="6">
    <location>
        <begin position="116"/>
        <end position="141"/>
    </location>
</feature>
<feature type="transmembrane region" description="Helical" evidence="6">
    <location>
        <begin position="247"/>
        <end position="264"/>
    </location>
</feature>
<feature type="transmembrane region" description="Helical" evidence="6">
    <location>
        <begin position="71"/>
        <end position="90"/>
    </location>
</feature>
<evidence type="ECO:0000256" key="5">
    <source>
        <dbReference type="ARBA" id="ARBA00023136"/>
    </source>
</evidence>
<evidence type="ECO:0000256" key="2">
    <source>
        <dbReference type="ARBA" id="ARBA00008333"/>
    </source>
</evidence>
<keyword evidence="5 6" id="KW-0472">Membrane</keyword>
<evidence type="ECO:0000256" key="1">
    <source>
        <dbReference type="ARBA" id="ARBA00004141"/>
    </source>
</evidence>
<comment type="subcellular location">
    <subcellularLocation>
        <location evidence="1">Membrane</location>
        <topology evidence="1">Multi-pass membrane protein</topology>
    </subcellularLocation>
</comment>
<dbReference type="Gene3D" id="2.60.40.420">
    <property type="entry name" value="Cupredoxins - blue copper proteins"/>
    <property type="match status" value="1"/>
</dbReference>
<evidence type="ECO:0000313" key="8">
    <source>
        <dbReference type="EMBL" id="SKC12705.1"/>
    </source>
</evidence>
<dbReference type="PANTHER" id="PTHR31632">
    <property type="entry name" value="IRON TRANSPORTER FTH1"/>
    <property type="match status" value="1"/>
</dbReference>
<evidence type="ECO:0000259" key="7">
    <source>
        <dbReference type="Pfam" id="PF13473"/>
    </source>
</evidence>
<reference evidence="8 9" key="1">
    <citation type="submission" date="2017-02" db="EMBL/GenBank/DDBJ databases">
        <authorList>
            <person name="Peterson S.W."/>
        </authorList>
    </citation>
    <scope>NUCLEOTIDE SEQUENCE [LARGE SCALE GENOMIC DNA]</scope>
    <source>
        <strain evidence="8 9">DSM 9653</strain>
    </source>
</reference>
<dbReference type="SUPFAM" id="SSF49503">
    <property type="entry name" value="Cupredoxins"/>
    <property type="match status" value="1"/>
</dbReference>
<evidence type="ECO:0000313" key="9">
    <source>
        <dbReference type="Proteomes" id="UP000190130"/>
    </source>
</evidence>
<feature type="transmembrane region" description="Helical" evidence="6">
    <location>
        <begin position="38"/>
        <end position="59"/>
    </location>
</feature>